<feature type="site" description="Could be important to modulate the pK values of the two catalytic cysteine residues" evidence="8">
    <location>
        <position position="169"/>
    </location>
</feature>
<comment type="caution">
    <text evidence="10">The sequence shown here is derived from an EMBL/GenBank/DDBJ whole genome shotgun (WGS) entry which is preliminary data.</text>
</comment>
<gene>
    <name evidence="8" type="primary">dapF</name>
    <name evidence="11" type="ORF">E6L36_14355</name>
    <name evidence="10" type="ORF">H0N82_01800</name>
</gene>
<reference evidence="11 12" key="1">
    <citation type="submission" date="2019-04" db="EMBL/GenBank/DDBJ databases">
        <title>Genome Announcement to Ensure Probiotic Safety of Lactobacillus rhamnosus UBLR-58.</title>
        <authorList>
            <person name="Sulthana A."/>
            <person name="Lakshmi S.G."/>
            <person name="Madempudi R.S."/>
        </authorList>
    </citation>
    <scope>NUCLEOTIDE SEQUENCE [LARGE SCALE GENOMIC DNA]</scope>
    <source>
        <strain evidence="11 12">UBLR-58</strain>
    </source>
</reference>
<dbReference type="EC" id="5.1.1.7" evidence="3 8"/>
<dbReference type="Proteomes" id="UP000552935">
    <property type="component" value="Unassembled WGS sequence"/>
</dbReference>
<evidence type="ECO:0000256" key="4">
    <source>
        <dbReference type="ARBA" id="ARBA00022605"/>
    </source>
</evidence>
<dbReference type="Proteomes" id="UP000307517">
    <property type="component" value="Unassembled WGS sequence"/>
</dbReference>
<evidence type="ECO:0000256" key="9">
    <source>
        <dbReference type="PROSITE-ProRule" id="PRU10125"/>
    </source>
</evidence>
<protein>
    <recommendedName>
        <fullName evidence="3 8">Diaminopimelate epimerase</fullName>
        <shortName evidence="8">DAP epimerase</shortName>
        <ecNumber evidence="3 8">5.1.1.7</ecNumber>
    </recommendedName>
    <alternativeName>
        <fullName evidence="8">PLP-independent amino acid racemase</fullName>
    </alternativeName>
</protein>
<dbReference type="UniPathway" id="UPA00034">
    <property type="reaction ID" value="UER00025"/>
</dbReference>
<feature type="binding site" evidence="8">
    <location>
        <position position="167"/>
    </location>
    <ligand>
        <name>substrate</name>
    </ligand>
</feature>
<keyword evidence="6 8" id="KW-0413">Isomerase</keyword>
<dbReference type="GO" id="GO:0008837">
    <property type="term" value="F:diaminopimelate epimerase activity"/>
    <property type="evidence" value="ECO:0007669"/>
    <property type="project" value="UniProtKB-UniRule"/>
</dbReference>
<evidence type="ECO:0000256" key="5">
    <source>
        <dbReference type="ARBA" id="ARBA00023154"/>
    </source>
</evidence>
<comment type="subcellular location">
    <subcellularLocation>
        <location evidence="8">Cytoplasm</location>
    </subcellularLocation>
</comment>
<comment type="catalytic activity">
    <reaction evidence="7 8">
        <text>(2S,6S)-2,6-diaminopimelate = meso-2,6-diaminopimelate</text>
        <dbReference type="Rhea" id="RHEA:15393"/>
        <dbReference type="ChEBI" id="CHEBI:57609"/>
        <dbReference type="ChEBI" id="CHEBI:57791"/>
        <dbReference type="EC" id="5.1.1.7"/>
    </reaction>
</comment>
<dbReference type="InterPro" id="IPR018510">
    <property type="entry name" value="DAP_epimerase_AS"/>
</dbReference>
<evidence type="ECO:0000256" key="7">
    <source>
        <dbReference type="ARBA" id="ARBA00051712"/>
    </source>
</evidence>
<dbReference type="NCBIfam" id="TIGR00652">
    <property type="entry name" value="DapF"/>
    <property type="match status" value="1"/>
</dbReference>
<feature type="binding site" evidence="8">
    <location>
        <begin position="79"/>
        <end position="80"/>
    </location>
    <ligand>
        <name>substrate</name>
    </ligand>
</feature>
<dbReference type="GO" id="GO:0009089">
    <property type="term" value="P:lysine biosynthetic process via diaminopimelate"/>
    <property type="evidence" value="ECO:0007669"/>
    <property type="project" value="UniProtKB-UniRule"/>
</dbReference>
<dbReference type="SUPFAM" id="SSF54506">
    <property type="entry name" value="Diaminopimelate epimerase-like"/>
    <property type="match status" value="2"/>
</dbReference>
<dbReference type="HAMAP" id="MF_00197">
    <property type="entry name" value="DAP_epimerase"/>
    <property type="match status" value="1"/>
</dbReference>
<keyword evidence="8" id="KW-0963">Cytoplasm</keyword>
<evidence type="ECO:0000313" key="12">
    <source>
        <dbReference type="Proteomes" id="UP000307517"/>
    </source>
</evidence>
<feature type="active site" evidence="9">
    <location>
        <position position="78"/>
    </location>
</feature>
<dbReference type="PROSITE" id="PS01326">
    <property type="entry name" value="DAP_EPIMERASE"/>
    <property type="match status" value="1"/>
</dbReference>
<dbReference type="AlphaFoldDB" id="A0A508YNA1"/>
<dbReference type="Pfam" id="PF01678">
    <property type="entry name" value="DAP_epimerase"/>
    <property type="match status" value="2"/>
</dbReference>
<comment type="function">
    <text evidence="8">Catalyzes the stereoinversion of LL-2,6-diaminopimelate (L,L-DAP) to meso-diaminopimelate (meso-DAP), a precursor of L-lysine and an essential component of the bacterial peptidoglycan.</text>
</comment>
<evidence type="ECO:0000256" key="1">
    <source>
        <dbReference type="ARBA" id="ARBA00005196"/>
    </source>
</evidence>
<evidence type="ECO:0000313" key="11">
    <source>
        <dbReference type="EMBL" id="THC81440.1"/>
    </source>
</evidence>
<dbReference type="GO" id="GO:0005829">
    <property type="term" value="C:cytosol"/>
    <property type="evidence" value="ECO:0007669"/>
    <property type="project" value="TreeGrafter"/>
</dbReference>
<evidence type="ECO:0000256" key="6">
    <source>
        <dbReference type="ARBA" id="ARBA00023235"/>
    </source>
</evidence>
<feature type="active site" description="Proton acceptor" evidence="8">
    <location>
        <position position="230"/>
    </location>
</feature>
<evidence type="ECO:0000256" key="2">
    <source>
        <dbReference type="ARBA" id="ARBA00010219"/>
    </source>
</evidence>
<evidence type="ECO:0000313" key="13">
    <source>
        <dbReference type="Proteomes" id="UP000552935"/>
    </source>
</evidence>
<dbReference type="PANTHER" id="PTHR31689">
    <property type="entry name" value="DIAMINOPIMELATE EPIMERASE, CHLOROPLASTIC"/>
    <property type="match status" value="1"/>
</dbReference>
<proteinExistence type="inferred from homology"/>
<evidence type="ECO:0000313" key="10">
    <source>
        <dbReference type="EMBL" id="NZA03881.1"/>
    </source>
</evidence>
<comment type="subunit">
    <text evidence="8">Homodimer.</text>
</comment>
<dbReference type="RefSeq" id="WP_005690250.1">
    <property type="nucleotide sequence ID" value="NZ_CABFNI010000003.1"/>
</dbReference>
<accession>A0A508YNA1</accession>
<evidence type="ECO:0000256" key="3">
    <source>
        <dbReference type="ARBA" id="ARBA00013080"/>
    </source>
</evidence>
<comment type="similarity">
    <text evidence="2 8">Belongs to the diaminopimelate epimerase family.</text>
</comment>
<feature type="binding site" evidence="8">
    <location>
        <position position="69"/>
    </location>
    <ligand>
        <name>substrate</name>
    </ligand>
</feature>
<dbReference type="InterPro" id="IPR001653">
    <property type="entry name" value="DAP_epimerase_DapF"/>
</dbReference>
<feature type="binding site" evidence="8">
    <location>
        <begin position="231"/>
        <end position="232"/>
    </location>
    <ligand>
        <name>substrate</name>
    </ligand>
</feature>
<keyword evidence="5 8" id="KW-0457">Lysine biosynthesis</keyword>
<reference evidence="10 13" key="2">
    <citation type="submission" date="2020-07" db="EMBL/GenBank/DDBJ databases">
        <title>Organ Donor 1.</title>
        <authorList>
            <person name="Marsh A.J."/>
            <person name="Azcarate-Peril M.A."/>
        </authorList>
    </citation>
    <scope>NUCLEOTIDE SEQUENCE [LARGE SCALE GENOMIC DNA]</scope>
    <source>
        <strain evidence="10 13">AMC0712</strain>
    </source>
</reference>
<keyword evidence="4 8" id="KW-0028">Amino-acid biosynthesis</keyword>
<name>A0A508YNA1_LACRH</name>
<dbReference type="EMBL" id="SSHM01000001">
    <property type="protein sequence ID" value="THC81440.1"/>
    <property type="molecule type" value="Genomic_DNA"/>
</dbReference>
<evidence type="ECO:0000256" key="8">
    <source>
        <dbReference type="HAMAP-Rule" id="MF_00197"/>
    </source>
</evidence>
<feature type="site" description="Could be important to modulate the pK values of the two catalytic cysteine residues" evidence="8">
    <location>
        <position position="221"/>
    </location>
</feature>
<comment type="caution">
    <text evidence="8">Lacks conserved residue(s) required for the propagation of feature annotation.</text>
</comment>
<feature type="binding site" evidence="8">
    <location>
        <position position="12"/>
    </location>
    <ligand>
        <name>substrate</name>
    </ligand>
</feature>
<feature type="binding site" evidence="8">
    <location>
        <begin position="221"/>
        <end position="222"/>
    </location>
    <ligand>
        <name>substrate</name>
    </ligand>
</feature>
<feature type="active site" description="Proton donor" evidence="8">
    <location>
        <position position="78"/>
    </location>
</feature>
<dbReference type="EMBL" id="JACCKI010000001">
    <property type="protein sequence ID" value="NZA03881.1"/>
    <property type="molecule type" value="Genomic_DNA"/>
</dbReference>
<sequence>MVTLQKVHGSENSFFLLDETQLKQPLSTSQLAAFTKQVTNRQTGWLGGADGVLAITDAPGTAGKMTVVNTDGSLAKLCGNGLRTVARYLSEKTGQSAFKVHTDFADLAVAKQSPLASGVPAYSVEISPVSFAAADLPFANLGVDRIVDTVLPAIHPSLKFTAVAVPNPHLIAFVSKEELVSPDLERIGKMLNAKNPYFPEGVNVTFAEILGKDTLFARTYERGVGFTNACGTGMSATTLAFILTHPQEAAFECVNTVYNPGGMVKTMVHHDHGRYWIELIGNATVTATITVPDEALESGKLTQATFQPTGEQAAYEQFIDSLPHRDLADTLIEGA</sequence>
<organism evidence="10 13">
    <name type="scientific">Lacticaseibacillus rhamnosus</name>
    <name type="common">Lactobacillus rhamnosus</name>
    <dbReference type="NCBI Taxonomy" id="47715"/>
    <lineage>
        <taxon>Bacteria</taxon>
        <taxon>Bacillati</taxon>
        <taxon>Bacillota</taxon>
        <taxon>Bacilli</taxon>
        <taxon>Lactobacillales</taxon>
        <taxon>Lactobacillaceae</taxon>
        <taxon>Lacticaseibacillus</taxon>
    </lineage>
</organism>
<dbReference type="PANTHER" id="PTHR31689:SF0">
    <property type="entry name" value="DIAMINOPIMELATE EPIMERASE"/>
    <property type="match status" value="1"/>
</dbReference>
<feature type="binding site" evidence="8">
    <location>
        <position position="203"/>
    </location>
    <ligand>
        <name>substrate</name>
    </ligand>
</feature>
<dbReference type="Gene3D" id="3.10.310.10">
    <property type="entry name" value="Diaminopimelate Epimerase, Chain A, domain 1"/>
    <property type="match status" value="2"/>
</dbReference>
<comment type="pathway">
    <text evidence="1 8">Amino-acid biosynthesis; L-lysine biosynthesis via DAP pathway; DL-2,6-diaminopimelate from LL-2,6-diaminopimelate: step 1/1.</text>
</comment>